<dbReference type="FunFam" id="3.30.565.10:FF:000003">
    <property type="entry name" value="DNA mismatch repair endonuclease MutL"/>
    <property type="match status" value="1"/>
</dbReference>
<dbReference type="InterPro" id="IPR014721">
    <property type="entry name" value="Ribsml_uS5_D2-typ_fold_subgr"/>
</dbReference>
<organism evidence="9 10">
    <name type="scientific">Sandaracinus amylolyticus</name>
    <dbReference type="NCBI Taxonomy" id="927083"/>
    <lineage>
        <taxon>Bacteria</taxon>
        <taxon>Pseudomonadati</taxon>
        <taxon>Myxococcota</taxon>
        <taxon>Polyangia</taxon>
        <taxon>Polyangiales</taxon>
        <taxon>Sandaracinaceae</taxon>
        <taxon>Sandaracinus</taxon>
    </lineage>
</organism>
<dbReference type="SUPFAM" id="SSF55874">
    <property type="entry name" value="ATPase domain of HSP90 chaperone/DNA topoisomerase II/histidine kinase"/>
    <property type="match status" value="1"/>
</dbReference>
<sequence length="596" mass="64245">MRPVRILPDDLADQIAAGEVVERPASVVKELVENAIDAGARTIKVEIEGGGIALVRVSDDGHGMREDDARLAVRRHATSKIAAREDLERIATLGFRGEALPSIASVSRFSLATRTRDAVAGTEVRIEGGAEPDVRDIGCAPGTTVTVRDLFFNVPARRKFLKAVGTESAHVREALVRAALADASLRLTLVRDGRVALELLPTSELGKRAALLFPEESLARIEGVRDAIEIEAFLSAPERARNGAAQLHLYVNGRPVRDRALARAVAFAYGSVLPAGRYPVGVVYVRIAPERVDVNVHPQKAEVRFDDARAVLDAITRVLAQGLGTSPFRGPSSRGADFWAQRLGVGPKEESTPESDPWGLAVDSPAPARTIEPAAAPSTPLPYSALSALTSRAAEGPSLLPKPGFFGALRVVGQVARTYVVCEAHDGLYVLDQHAADERVRFDRLRQQHESREIAMQRLLIPERVEVAPSEATLVEERAETLLALGLELARIGDTTLAVHAVPALVKRASPERLVHDVLAQLAMSGERAFGDAIDTAIATMACHGAIRAGDTLSPRECEELLRALDRVGDFARHCPHGRPVAYEISFLELARRVGR</sequence>
<evidence type="ECO:0000256" key="4">
    <source>
        <dbReference type="ARBA" id="ARBA00023204"/>
    </source>
</evidence>
<dbReference type="GO" id="GO:0005524">
    <property type="term" value="F:ATP binding"/>
    <property type="evidence" value="ECO:0007669"/>
    <property type="project" value="InterPro"/>
</dbReference>
<dbReference type="Pfam" id="PF08676">
    <property type="entry name" value="MutL_C"/>
    <property type="match status" value="1"/>
</dbReference>
<dbReference type="SMART" id="SM01340">
    <property type="entry name" value="DNA_mis_repair"/>
    <property type="match status" value="1"/>
</dbReference>
<feature type="domain" description="MutL C-terminal dimerisation" evidence="7">
    <location>
        <begin position="411"/>
        <end position="553"/>
    </location>
</feature>
<dbReference type="AlphaFoldDB" id="A0A0F6W5H9"/>
<protein>
    <recommendedName>
        <fullName evidence="2 5">DNA mismatch repair protein MutL</fullName>
    </recommendedName>
</protein>
<dbReference type="GO" id="GO:0016887">
    <property type="term" value="F:ATP hydrolysis activity"/>
    <property type="evidence" value="ECO:0007669"/>
    <property type="project" value="InterPro"/>
</dbReference>
<dbReference type="InterPro" id="IPR037198">
    <property type="entry name" value="MutL_C_sf"/>
</dbReference>
<dbReference type="InterPro" id="IPR042121">
    <property type="entry name" value="MutL_C_regsub"/>
</dbReference>
<dbReference type="Pfam" id="PF13589">
    <property type="entry name" value="HATPase_c_3"/>
    <property type="match status" value="1"/>
</dbReference>
<evidence type="ECO:0000313" key="10">
    <source>
        <dbReference type="Proteomes" id="UP000034883"/>
    </source>
</evidence>
<dbReference type="Gene3D" id="3.30.230.10">
    <property type="match status" value="1"/>
</dbReference>
<dbReference type="GO" id="GO:0032300">
    <property type="term" value="C:mismatch repair complex"/>
    <property type="evidence" value="ECO:0007669"/>
    <property type="project" value="InterPro"/>
</dbReference>
<dbReference type="Pfam" id="PF01119">
    <property type="entry name" value="DNA_mis_repair"/>
    <property type="match status" value="1"/>
</dbReference>
<evidence type="ECO:0000259" key="8">
    <source>
        <dbReference type="SMART" id="SM01340"/>
    </source>
</evidence>
<dbReference type="NCBIfam" id="TIGR00585">
    <property type="entry name" value="mutl"/>
    <property type="match status" value="1"/>
</dbReference>
<dbReference type="CDD" id="cd16926">
    <property type="entry name" value="HATPase_MutL-MLH-PMS-like"/>
    <property type="match status" value="1"/>
</dbReference>
<reference evidence="9 10" key="1">
    <citation type="submission" date="2015-03" db="EMBL/GenBank/DDBJ databases">
        <title>Genome assembly of Sandaracinus amylolyticus DSM 53668.</title>
        <authorList>
            <person name="Sharma G."/>
            <person name="Subramanian S."/>
        </authorList>
    </citation>
    <scope>NUCLEOTIDE SEQUENCE [LARGE SCALE GENOMIC DNA]</scope>
    <source>
        <strain evidence="9 10">DSM 53668</strain>
    </source>
</reference>
<dbReference type="GO" id="GO:0030983">
    <property type="term" value="F:mismatched DNA binding"/>
    <property type="evidence" value="ECO:0007669"/>
    <property type="project" value="InterPro"/>
</dbReference>
<dbReference type="Gene3D" id="3.30.565.10">
    <property type="entry name" value="Histidine kinase-like ATPase, C-terminal domain"/>
    <property type="match status" value="1"/>
</dbReference>
<dbReference type="SUPFAM" id="SSF54211">
    <property type="entry name" value="Ribosomal protein S5 domain 2-like"/>
    <property type="match status" value="1"/>
</dbReference>
<dbReference type="Gene3D" id="3.30.1370.100">
    <property type="entry name" value="MutL, C-terminal domain, regulatory subdomain"/>
    <property type="match status" value="1"/>
</dbReference>
<dbReference type="GO" id="GO:0140664">
    <property type="term" value="F:ATP-dependent DNA damage sensor activity"/>
    <property type="evidence" value="ECO:0007669"/>
    <property type="project" value="InterPro"/>
</dbReference>
<evidence type="ECO:0000256" key="1">
    <source>
        <dbReference type="ARBA" id="ARBA00006082"/>
    </source>
</evidence>
<dbReference type="InterPro" id="IPR042120">
    <property type="entry name" value="MutL_C_dimsub"/>
</dbReference>
<evidence type="ECO:0000259" key="7">
    <source>
        <dbReference type="SMART" id="SM00853"/>
    </source>
</evidence>
<dbReference type="InterPro" id="IPR013507">
    <property type="entry name" value="DNA_mismatch_S5_2-like"/>
</dbReference>
<dbReference type="Proteomes" id="UP000034883">
    <property type="component" value="Chromosome"/>
</dbReference>
<evidence type="ECO:0000256" key="6">
    <source>
        <dbReference type="SAM" id="MobiDB-lite"/>
    </source>
</evidence>
<feature type="domain" description="DNA mismatch repair protein S5" evidence="8">
    <location>
        <begin position="209"/>
        <end position="324"/>
    </location>
</feature>
<dbReference type="SUPFAM" id="SSF118116">
    <property type="entry name" value="DNA mismatch repair protein MutL"/>
    <property type="match status" value="1"/>
</dbReference>
<dbReference type="OrthoDB" id="9763467at2"/>
<dbReference type="SMART" id="SM00853">
    <property type="entry name" value="MutL_C"/>
    <property type="match status" value="1"/>
</dbReference>
<evidence type="ECO:0000256" key="5">
    <source>
        <dbReference type="HAMAP-Rule" id="MF_00149"/>
    </source>
</evidence>
<dbReference type="InterPro" id="IPR038973">
    <property type="entry name" value="MutL/Mlh/Pms-like"/>
</dbReference>
<feature type="region of interest" description="Disordered" evidence="6">
    <location>
        <begin position="345"/>
        <end position="364"/>
    </location>
</feature>
<dbReference type="KEGG" id="samy:DB32_005142"/>
<dbReference type="STRING" id="927083.DB32_005142"/>
<evidence type="ECO:0000256" key="2">
    <source>
        <dbReference type="ARBA" id="ARBA00021975"/>
    </source>
</evidence>
<dbReference type="EMBL" id="CP011125">
    <property type="protein sequence ID" value="AKF07993.1"/>
    <property type="molecule type" value="Genomic_DNA"/>
</dbReference>
<name>A0A0F6W5H9_9BACT</name>
<accession>A0A0F6W5H9</accession>
<dbReference type="RefSeq" id="WP_053235184.1">
    <property type="nucleotide sequence ID" value="NZ_CP011125.1"/>
</dbReference>
<dbReference type="PANTHER" id="PTHR10073">
    <property type="entry name" value="DNA MISMATCH REPAIR PROTEIN MLH, PMS, MUTL"/>
    <property type="match status" value="1"/>
</dbReference>
<dbReference type="Gene3D" id="3.30.1540.20">
    <property type="entry name" value="MutL, C-terminal domain, dimerisation subdomain"/>
    <property type="match status" value="1"/>
</dbReference>
<proteinExistence type="inferred from homology"/>
<evidence type="ECO:0000313" key="9">
    <source>
        <dbReference type="EMBL" id="AKF07993.1"/>
    </source>
</evidence>
<comment type="function">
    <text evidence="5">This protein is involved in the repair of mismatches in DNA. It is required for dam-dependent methyl-directed DNA mismatch repair. May act as a 'molecular matchmaker', a protein that promotes the formation of a stable complex between two or more DNA-binding proteins in an ATP-dependent manner without itself being part of a final effector complex.</text>
</comment>
<dbReference type="PANTHER" id="PTHR10073:SF12">
    <property type="entry name" value="DNA MISMATCH REPAIR PROTEIN MLH1"/>
    <property type="match status" value="1"/>
</dbReference>
<comment type="similarity">
    <text evidence="1 5">Belongs to the DNA mismatch repair MutL/HexB family.</text>
</comment>
<evidence type="ECO:0000256" key="3">
    <source>
        <dbReference type="ARBA" id="ARBA00022763"/>
    </source>
</evidence>
<gene>
    <name evidence="5" type="primary">mutL</name>
    <name evidence="9" type="ORF">DB32_005142</name>
</gene>
<keyword evidence="10" id="KW-1185">Reference proteome</keyword>
<keyword evidence="4 5" id="KW-0234">DNA repair</keyword>
<dbReference type="InterPro" id="IPR014762">
    <property type="entry name" value="DNA_mismatch_repair_CS"/>
</dbReference>
<dbReference type="InterPro" id="IPR020667">
    <property type="entry name" value="DNA_mismatch_repair_MutL"/>
</dbReference>
<dbReference type="GO" id="GO:0006298">
    <property type="term" value="P:mismatch repair"/>
    <property type="evidence" value="ECO:0007669"/>
    <property type="project" value="UniProtKB-UniRule"/>
</dbReference>
<keyword evidence="3 5" id="KW-0227">DNA damage</keyword>
<dbReference type="InterPro" id="IPR036890">
    <property type="entry name" value="HATPase_C_sf"/>
</dbReference>
<dbReference type="InterPro" id="IPR002099">
    <property type="entry name" value="MutL/Mlh/PMS"/>
</dbReference>
<dbReference type="HAMAP" id="MF_00149">
    <property type="entry name" value="DNA_mis_repair"/>
    <property type="match status" value="1"/>
</dbReference>
<dbReference type="CDD" id="cd00782">
    <property type="entry name" value="MutL_Trans"/>
    <property type="match status" value="1"/>
</dbReference>
<dbReference type="InterPro" id="IPR014790">
    <property type="entry name" value="MutL_C"/>
</dbReference>
<dbReference type="PROSITE" id="PS00058">
    <property type="entry name" value="DNA_MISMATCH_REPAIR_1"/>
    <property type="match status" value="1"/>
</dbReference>
<dbReference type="InterPro" id="IPR020568">
    <property type="entry name" value="Ribosomal_Su5_D2-typ_SF"/>
</dbReference>